<keyword evidence="3 6" id="KW-0812">Transmembrane</keyword>
<evidence type="ECO:0000313" key="9">
    <source>
        <dbReference type="Proteomes" id="UP001299046"/>
    </source>
</evidence>
<gene>
    <name evidence="8" type="ORF">KV112_02340</name>
</gene>
<evidence type="ECO:0000256" key="2">
    <source>
        <dbReference type="ARBA" id="ARBA00022448"/>
    </source>
</evidence>
<feature type="transmembrane region" description="Helical" evidence="7">
    <location>
        <begin position="141"/>
        <end position="163"/>
    </location>
</feature>
<feature type="transmembrane region" description="Helical" evidence="7">
    <location>
        <begin position="209"/>
        <end position="232"/>
    </location>
</feature>
<evidence type="ECO:0000256" key="7">
    <source>
        <dbReference type="SAM" id="Phobius"/>
    </source>
</evidence>
<dbReference type="InterPro" id="IPR023271">
    <property type="entry name" value="Aquaporin-like"/>
</dbReference>
<dbReference type="Proteomes" id="UP001299046">
    <property type="component" value="Unassembled WGS sequence"/>
</dbReference>
<proteinExistence type="inferred from homology"/>
<comment type="similarity">
    <text evidence="6">Belongs to the MIP/aquaporin (TC 1.A.8) family.</text>
</comment>
<evidence type="ECO:0000256" key="4">
    <source>
        <dbReference type="ARBA" id="ARBA00022989"/>
    </source>
</evidence>
<name>A0ABU5YHV2_9MYCO</name>
<keyword evidence="4 7" id="KW-1133">Transmembrane helix</keyword>
<sequence>MAGNRFPANNTKHWTIRQQFGLKTSFNIGLRTGSPLTSSQCHVPAQQKFDKRFTDEGSGSMADRNASVRKYLTEMIGTFIFVFAVIGILLSGTECVAAISVGIGAALMVMVYASGHISGGHLNPAVSIAAYLRGALPMSDLGPYIVAQLVGALAAFGVGFGLWHDKYSPGALDLTGSVWPALLAELVFTFALCYIVLHTATSKDSAGNSFYGLAIGFIVTVGVVAVGGISGASFNPAITFGLMLSGIFAWKFLWVYLVAQVLGGAVAAYAYKATNLDEHTAARKG</sequence>
<feature type="transmembrane region" description="Helical" evidence="7">
    <location>
        <begin position="71"/>
        <end position="90"/>
    </location>
</feature>
<protein>
    <submittedName>
        <fullName evidence="8">Aquaporin</fullName>
    </submittedName>
</protein>
<dbReference type="RefSeq" id="WP_224860526.1">
    <property type="nucleotide sequence ID" value="NZ_JAYJJS010000009.1"/>
</dbReference>
<dbReference type="Pfam" id="PF00230">
    <property type="entry name" value="MIP"/>
    <property type="match status" value="1"/>
</dbReference>
<dbReference type="PROSITE" id="PS00221">
    <property type="entry name" value="MIP"/>
    <property type="match status" value="1"/>
</dbReference>
<comment type="caution">
    <text evidence="8">The sequence shown here is derived from an EMBL/GenBank/DDBJ whole genome shotgun (WGS) entry which is preliminary data.</text>
</comment>
<comment type="subcellular location">
    <subcellularLocation>
        <location evidence="1">Membrane</location>
        <topology evidence="1">Multi-pass membrane protein</topology>
    </subcellularLocation>
</comment>
<keyword evidence="5 7" id="KW-0472">Membrane</keyword>
<evidence type="ECO:0000256" key="3">
    <source>
        <dbReference type="ARBA" id="ARBA00022692"/>
    </source>
</evidence>
<dbReference type="Gene3D" id="1.20.1080.10">
    <property type="entry name" value="Glycerol uptake facilitator protein"/>
    <property type="match status" value="1"/>
</dbReference>
<accession>A0ABU5YHV2</accession>
<reference evidence="8 9" key="1">
    <citation type="submission" date="2023-12" db="EMBL/GenBank/DDBJ databases">
        <title>Description of new species of Mycobacterium terrae complex isolated from sewage at the Sao Paulo Zoological Park Foundation in Brazil.</title>
        <authorList>
            <person name="Romagnoli C.L."/>
            <person name="Conceicao E.C."/>
            <person name="Machado E."/>
            <person name="Barreto L.B.P.F."/>
            <person name="Sharma A."/>
            <person name="Silva N.M."/>
            <person name="Marques L.E."/>
            <person name="Juliana M.A."/>
            <person name="Lourenco M.C.S."/>
            <person name="Digiampietri L.A."/>
            <person name="Suffys P.N."/>
            <person name="Viana-Niero C."/>
        </authorList>
    </citation>
    <scope>NUCLEOTIDE SEQUENCE [LARGE SCALE GENOMIC DNA]</scope>
    <source>
        <strain evidence="8 9">MYC123</strain>
    </source>
</reference>
<dbReference type="InterPro" id="IPR000425">
    <property type="entry name" value="MIP"/>
</dbReference>
<dbReference type="InterPro" id="IPR022357">
    <property type="entry name" value="MIP_CS"/>
</dbReference>
<keyword evidence="9" id="KW-1185">Reference proteome</keyword>
<dbReference type="InterPro" id="IPR034294">
    <property type="entry name" value="Aquaporin_transptr"/>
</dbReference>
<organism evidence="8 9">
    <name type="scientific">[Mycobacterium] zoologicum</name>
    <dbReference type="NCBI Taxonomy" id="2872311"/>
    <lineage>
        <taxon>Bacteria</taxon>
        <taxon>Bacillati</taxon>
        <taxon>Actinomycetota</taxon>
        <taxon>Actinomycetes</taxon>
        <taxon>Mycobacteriales</taxon>
        <taxon>Mycobacteriaceae</taxon>
        <taxon>Mycolicibacter</taxon>
    </lineage>
</organism>
<evidence type="ECO:0000256" key="1">
    <source>
        <dbReference type="ARBA" id="ARBA00004141"/>
    </source>
</evidence>
<dbReference type="PRINTS" id="PR00783">
    <property type="entry name" value="MINTRINSICP"/>
</dbReference>
<keyword evidence="2 6" id="KW-0813">Transport</keyword>
<dbReference type="SUPFAM" id="SSF81338">
    <property type="entry name" value="Aquaporin-like"/>
    <property type="match status" value="1"/>
</dbReference>
<dbReference type="PANTHER" id="PTHR45724">
    <property type="entry name" value="AQUAPORIN NIP2-1"/>
    <property type="match status" value="1"/>
</dbReference>
<dbReference type="EMBL" id="JAYJJT010000002">
    <property type="protein sequence ID" value="MEB3048584.1"/>
    <property type="molecule type" value="Genomic_DNA"/>
</dbReference>
<feature type="transmembrane region" description="Helical" evidence="7">
    <location>
        <begin position="252"/>
        <end position="271"/>
    </location>
</feature>
<dbReference type="PANTHER" id="PTHR45724:SF13">
    <property type="entry name" value="AQUAPORIN NIP1-1-RELATED"/>
    <property type="match status" value="1"/>
</dbReference>
<feature type="transmembrane region" description="Helical" evidence="7">
    <location>
        <begin position="96"/>
        <end position="113"/>
    </location>
</feature>
<evidence type="ECO:0000313" key="8">
    <source>
        <dbReference type="EMBL" id="MEB3048584.1"/>
    </source>
</evidence>
<feature type="transmembrane region" description="Helical" evidence="7">
    <location>
        <begin position="178"/>
        <end position="197"/>
    </location>
</feature>
<evidence type="ECO:0000256" key="5">
    <source>
        <dbReference type="ARBA" id="ARBA00023136"/>
    </source>
</evidence>
<evidence type="ECO:0000256" key="6">
    <source>
        <dbReference type="RuleBase" id="RU000477"/>
    </source>
</evidence>